<dbReference type="InterPro" id="IPR036640">
    <property type="entry name" value="ABC1_TM_sf"/>
</dbReference>
<dbReference type="PANTHER" id="PTHR43394:SF1">
    <property type="entry name" value="ATP-BINDING CASSETTE SUB-FAMILY B MEMBER 10, MITOCHONDRIAL"/>
    <property type="match status" value="1"/>
</dbReference>
<dbReference type="InterPro" id="IPR003593">
    <property type="entry name" value="AAA+_ATPase"/>
</dbReference>
<evidence type="ECO:0000313" key="11">
    <source>
        <dbReference type="Proteomes" id="UP001501570"/>
    </source>
</evidence>
<dbReference type="CDD" id="cd03254">
    <property type="entry name" value="ABCC_Glucan_exporter_like"/>
    <property type="match status" value="1"/>
</dbReference>
<keyword evidence="5 7" id="KW-1133">Transmembrane helix</keyword>
<dbReference type="PROSITE" id="PS50893">
    <property type="entry name" value="ABC_TRANSPORTER_2"/>
    <property type="match status" value="1"/>
</dbReference>
<evidence type="ECO:0000259" key="9">
    <source>
        <dbReference type="PROSITE" id="PS50929"/>
    </source>
</evidence>
<dbReference type="InterPro" id="IPR003439">
    <property type="entry name" value="ABC_transporter-like_ATP-bd"/>
</dbReference>
<feature type="transmembrane region" description="Helical" evidence="7">
    <location>
        <begin position="195"/>
        <end position="215"/>
    </location>
</feature>
<evidence type="ECO:0000259" key="8">
    <source>
        <dbReference type="PROSITE" id="PS50893"/>
    </source>
</evidence>
<dbReference type="InterPro" id="IPR017871">
    <property type="entry name" value="ABC_transporter-like_CS"/>
</dbReference>
<dbReference type="RefSeq" id="WP_345628211.1">
    <property type="nucleotide sequence ID" value="NZ_BAABJQ010000004.1"/>
</dbReference>
<evidence type="ECO:0000256" key="1">
    <source>
        <dbReference type="ARBA" id="ARBA00004651"/>
    </source>
</evidence>
<dbReference type="Pfam" id="PF00005">
    <property type="entry name" value="ABC_tran"/>
    <property type="match status" value="1"/>
</dbReference>
<dbReference type="InterPro" id="IPR039421">
    <property type="entry name" value="Type_1_exporter"/>
</dbReference>
<evidence type="ECO:0000256" key="6">
    <source>
        <dbReference type="ARBA" id="ARBA00023136"/>
    </source>
</evidence>
<accession>A0ABP9RP82</accession>
<evidence type="ECO:0000256" key="2">
    <source>
        <dbReference type="ARBA" id="ARBA00022692"/>
    </source>
</evidence>
<feature type="domain" description="ABC transporter" evidence="8">
    <location>
        <begin position="398"/>
        <end position="643"/>
    </location>
</feature>
<gene>
    <name evidence="10" type="ORF">GCM10023322_18540</name>
</gene>
<dbReference type="Gene3D" id="3.40.50.300">
    <property type="entry name" value="P-loop containing nucleotide triphosphate hydrolases"/>
    <property type="match status" value="1"/>
</dbReference>
<feature type="transmembrane region" description="Helical" evidence="7">
    <location>
        <begin position="36"/>
        <end position="55"/>
    </location>
</feature>
<name>A0ABP9RP82_9ACTN</name>
<keyword evidence="3" id="KW-0547">Nucleotide-binding</keyword>
<keyword evidence="11" id="KW-1185">Reference proteome</keyword>
<feature type="domain" description="ABC transmembrane type-1" evidence="9">
    <location>
        <begin position="39"/>
        <end position="362"/>
    </location>
</feature>
<sequence length="653" mass="70718">MRRGPGAFMAGASTEKSLDFRRSSLRLLRTLRPERGLVIVVLLLAAASVGLSVTGPKILGRATDLIFSGVIGRQLPEGVSKAQAIAGLRQSGHGSIADMVQSMHVVPGHGVDFDQVGRVLLLVVLIYFGAGVFGLLQGRLTTAVVQRAVFRLREEAQTKLARLPLRYFDQQPRGEILSRVTNDIDNLAQSMQQTFAQIVTSLLTIIGVLVMMFLISPLLALIALVTVPVSVFVTTKIGKRAQPRFIAQWATTGRLNGHIEEMYTGHSLVKTFGRQEEAAETFEEHNGKLFESGFRAQFISGLIQPAMMFISNVNYVFVAVVGALQVASGAISLGDIQAFIQYSRQFSQPLTQVASMANLLQSGVASAERVFALLDADEQEPDPDPASTPRPAQVHGRVEFEHVSFRYTPDTPLIEDLSLTVEPGQTVAIVGPTGAGKTTLVNLLMRFYEVTEGRITLDGVDIATMSREELRSRTGMVLQDAWLFGGTIAENIAYGASAGSPELDGTPAAVSHERIVEAARATHVDRFVRTLPDGYDTALDEEGTGVSAGEKQLLTIARAFLAEPAILILDEATSSVDTRTEVLIQRAMNSLRQGRTSFVIAHRLSTIRDADLILVMENGKIVEQGTHHELLAAEGAYARLYSAQFAQAVTDVN</sequence>
<evidence type="ECO:0000256" key="5">
    <source>
        <dbReference type="ARBA" id="ARBA00022989"/>
    </source>
</evidence>
<comment type="subcellular location">
    <subcellularLocation>
        <location evidence="1">Cell membrane</location>
        <topology evidence="1">Multi-pass membrane protein</topology>
    </subcellularLocation>
</comment>
<evidence type="ECO:0000256" key="4">
    <source>
        <dbReference type="ARBA" id="ARBA00022840"/>
    </source>
</evidence>
<comment type="caution">
    <text evidence="10">The sequence shown here is derived from an EMBL/GenBank/DDBJ whole genome shotgun (WGS) entry which is preliminary data.</text>
</comment>
<dbReference type="Pfam" id="PF00664">
    <property type="entry name" value="ABC_membrane"/>
    <property type="match status" value="1"/>
</dbReference>
<dbReference type="Proteomes" id="UP001501570">
    <property type="component" value="Unassembled WGS sequence"/>
</dbReference>
<feature type="transmembrane region" description="Helical" evidence="7">
    <location>
        <begin position="116"/>
        <end position="136"/>
    </location>
</feature>
<keyword evidence="6 7" id="KW-0472">Membrane</keyword>
<dbReference type="CDD" id="cd18547">
    <property type="entry name" value="ABC_6TM_Tm288_like"/>
    <property type="match status" value="1"/>
</dbReference>
<dbReference type="Gene3D" id="1.20.1560.10">
    <property type="entry name" value="ABC transporter type 1, transmembrane domain"/>
    <property type="match status" value="1"/>
</dbReference>
<protein>
    <submittedName>
        <fullName evidence="10">ABC transporter ATP-binding protein</fullName>
    </submittedName>
</protein>
<keyword evidence="4 10" id="KW-0067">ATP-binding</keyword>
<dbReference type="EMBL" id="BAABJQ010000004">
    <property type="protein sequence ID" value="GAA5182160.1"/>
    <property type="molecule type" value="Genomic_DNA"/>
</dbReference>
<dbReference type="SUPFAM" id="SSF90123">
    <property type="entry name" value="ABC transporter transmembrane region"/>
    <property type="match status" value="1"/>
</dbReference>
<dbReference type="PROSITE" id="PS50929">
    <property type="entry name" value="ABC_TM1F"/>
    <property type="match status" value="1"/>
</dbReference>
<dbReference type="InterPro" id="IPR011527">
    <property type="entry name" value="ABC1_TM_dom"/>
</dbReference>
<dbReference type="InterPro" id="IPR027417">
    <property type="entry name" value="P-loop_NTPase"/>
</dbReference>
<evidence type="ECO:0000256" key="7">
    <source>
        <dbReference type="SAM" id="Phobius"/>
    </source>
</evidence>
<evidence type="ECO:0000256" key="3">
    <source>
        <dbReference type="ARBA" id="ARBA00022741"/>
    </source>
</evidence>
<dbReference type="SUPFAM" id="SSF52540">
    <property type="entry name" value="P-loop containing nucleoside triphosphate hydrolases"/>
    <property type="match status" value="1"/>
</dbReference>
<dbReference type="PANTHER" id="PTHR43394">
    <property type="entry name" value="ATP-DEPENDENT PERMEASE MDL1, MITOCHONDRIAL"/>
    <property type="match status" value="1"/>
</dbReference>
<proteinExistence type="predicted"/>
<organism evidence="10 11">
    <name type="scientific">Rugosimonospora acidiphila</name>
    <dbReference type="NCBI Taxonomy" id="556531"/>
    <lineage>
        <taxon>Bacteria</taxon>
        <taxon>Bacillati</taxon>
        <taxon>Actinomycetota</taxon>
        <taxon>Actinomycetes</taxon>
        <taxon>Micromonosporales</taxon>
        <taxon>Micromonosporaceae</taxon>
        <taxon>Rugosimonospora</taxon>
    </lineage>
</organism>
<reference evidence="11" key="1">
    <citation type="journal article" date="2019" name="Int. J. Syst. Evol. Microbiol.">
        <title>The Global Catalogue of Microorganisms (GCM) 10K type strain sequencing project: providing services to taxonomists for standard genome sequencing and annotation.</title>
        <authorList>
            <consortium name="The Broad Institute Genomics Platform"/>
            <consortium name="The Broad Institute Genome Sequencing Center for Infectious Disease"/>
            <person name="Wu L."/>
            <person name="Ma J."/>
        </authorList>
    </citation>
    <scope>NUCLEOTIDE SEQUENCE [LARGE SCALE GENOMIC DNA]</scope>
    <source>
        <strain evidence="11">JCM 18304</strain>
    </source>
</reference>
<keyword evidence="2 7" id="KW-0812">Transmembrane</keyword>
<evidence type="ECO:0000313" key="10">
    <source>
        <dbReference type="EMBL" id="GAA5182160.1"/>
    </source>
</evidence>
<dbReference type="GO" id="GO:0005524">
    <property type="term" value="F:ATP binding"/>
    <property type="evidence" value="ECO:0007669"/>
    <property type="project" value="UniProtKB-KW"/>
</dbReference>
<dbReference type="PROSITE" id="PS00211">
    <property type="entry name" value="ABC_TRANSPORTER_1"/>
    <property type="match status" value="1"/>
</dbReference>
<dbReference type="SMART" id="SM00382">
    <property type="entry name" value="AAA"/>
    <property type="match status" value="1"/>
</dbReference>